<keyword evidence="7 10" id="KW-0067">ATP-binding</keyword>
<dbReference type="SUPFAM" id="SSF52540">
    <property type="entry name" value="P-loop containing nucleoside triphosphate hydrolases"/>
    <property type="match status" value="2"/>
</dbReference>
<evidence type="ECO:0000256" key="2">
    <source>
        <dbReference type="ARBA" id="ARBA00003213"/>
    </source>
</evidence>
<organism evidence="14">
    <name type="scientific">Polynucleobacter sp. UK-FUSCHL-C3</name>
    <dbReference type="NCBI Taxonomy" id="2955208"/>
    <lineage>
        <taxon>Bacteria</taxon>
        <taxon>Pseudomonadati</taxon>
        <taxon>Pseudomonadota</taxon>
        <taxon>Betaproteobacteria</taxon>
        <taxon>Burkholderiales</taxon>
        <taxon>Burkholderiaceae</taxon>
        <taxon>Polynucleobacter</taxon>
    </lineage>
</organism>
<dbReference type="GO" id="GO:0006400">
    <property type="term" value="P:tRNA modification"/>
    <property type="evidence" value="ECO:0007669"/>
    <property type="project" value="TreeGrafter"/>
</dbReference>
<evidence type="ECO:0000256" key="9">
    <source>
        <dbReference type="ARBA" id="ARBA00049563"/>
    </source>
</evidence>
<evidence type="ECO:0000256" key="13">
    <source>
        <dbReference type="RuleBase" id="RU003785"/>
    </source>
</evidence>
<evidence type="ECO:0000256" key="10">
    <source>
        <dbReference type="HAMAP-Rule" id="MF_00185"/>
    </source>
</evidence>
<keyword evidence="6 10" id="KW-0547">Nucleotide-binding</keyword>
<evidence type="ECO:0000256" key="5">
    <source>
        <dbReference type="ARBA" id="ARBA00022694"/>
    </source>
</evidence>
<evidence type="ECO:0000256" key="1">
    <source>
        <dbReference type="ARBA" id="ARBA00001946"/>
    </source>
</evidence>
<protein>
    <recommendedName>
        <fullName evidence="10">tRNA dimethylallyltransferase</fullName>
        <ecNumber evidence="10">2.5.1.75</ecNumber>
    </recommendedName>
    <alternativeName>
        <fullName evidence="10">Dimethylallyl diphosphate:tRNA dimethylallyltransferase</fullName>
        <shortName evidence="10">DMAPP:tRNA dimethylallyltransferase</shortName>
        <shortName evidence="10">DMATase</shortName>
    </alternativeName>
    <alternativeName>
        <fullName evidence="10">Isopentenyl-diphosphate:tRNA isopentenyltransferase</fullName>
        <shortName evidence="10">IPP transferase</shortName>
        <shortName evidence="10">IPPT</shortName>
        <shortName evidence="10">IPTase</shortName>
    </alternativeName>
</protein>
<comment type="cofactor">
    <cofactor evidence="1 10">
        <name>Mg(2+)</name>
        <dbReference type="ChEBI" id="CHEBI:18420"/>
    </cofactor>
</comment>
<dbReference type="AlphaFoldDB" id="A0AAU8A1C8"/>
<comment type="catalytic activity">
    <reaction evidence="9 10 11">
        <text>adenosine(37) in tRNA + dimethylallyl diphosphate = N(6)-dimethylallyladenosine(37) in tRNA + diphosphate</text>
        <dbReference type="Rhea" id="RHEA:26482"/>
        <dbReference type="Rhea" id="RHEA-COMP:10162"/>
        <dbReference type="Rhea" id="RHEA-COMP:10375"/>
        <dbReference type="ChEBI" id="CHEBI:33019"/>
        <dbReference type="ChEBI" id="CHEBI:57623"/>
        <dbReference type="ChEBI" id="CHEBI:74411"/>
        <dbReference type="ChEBI" id="CHEBI:74415"/>
        <dbReference type="EC" id="2.5.1.75"/>
    </reaction>
</comment>
<dbReference type="NCBIfam" id="TIGR00174">
    <property type="entry name" value="miaA"/>
    <property type="match status" value="1"/>
</dbReference>
<feature type="region of interest" description="Interaction with substrate tRNA" evidence="10">
    <location>
        <begin position="164"/>
        <end position="168"/>
    </location>
</feature>
<dbReference type="InterPro" id="IPR039657">
    <property type="entry name" value="Dimethylallyltransferase"/>
</dbReference>
<accession>A0AAU8A1C8</accession>
<comment type="caution">
    <text evidence="10">Lacks conserved residue(s) required for the propagation of feature annotation.</text>
</comment>
<dbReference type="PANTHER" id="PTHR11088">
    <property type="entry name" value="TRNA DIMETHYLALLYLTRANSFERASE"/>
    <property type="match status" value="1"/>
</dbReference>
<feature type="site" description="Interaction with substrate tRNA" evidence="10">
    <location>
        <position position="106"/>
    </location>
</feature>
<keyword evidence="4 10" id="KW-0808">Transferase</keyword>
<comment type="function">
    <text evidence="2 10 12">Catalyzes the transfer of a dimethylallyl group onto the adenine at position 37 in tRNAs that read codons beginning with uridine, leading to the formation of N6-(dimethylallyl)adenosine (i(6)A).</text>
</comment>
<dbReference type="GO" id="GO:0005524">
    <property type="term" value="F:ATP binding"/>
    <property type="evidence" value="ECO:0007669"/>
    <property type="project" value="UniProtKB-UniRule"/>
</dbReference>
<dbReference type="GO" id="GO:0052381">
    <property type="term" value="F:tRNA dimethylallyltransferase activity"/>
    <property type="evidence" value="ECO:0007669"/>
    <property type="project" value="UniProtKB-UniRule"/>
</dbReference>
<feature type="site" description="Interaction with substrate tRNA" evidence="10">
    <location>
        <position position="128"/>
    </location>
</feature>
<dbReference type="Pfam" id="PF01715">
    <property type="entry name" value="IPPT"/>
    <property type="match status" value="1"/>
</dbReference>
<evidence type="ECO:0000256" key="3">
    <source>
        <dbReference type="ARBA" id="ARBA00005842"/>
    </source>
</evidence>
<feature type="region of interest" description="Interaction with substrate tRNA" evidence="10">
    <location>
        <begin position="40"/>
        <end position="43"/>
    </location>
</feature>
<dbReference type="HAMAP" id="MF_00185">
    <property type="entry name" value="IPP_trans"/>
    <property type="match status" value="1"/>
</dbReference>
<evidence type="ECO:0000256" key="6">
    <source>
        <dbReference type="ARBA" id="ARBA00022741"/>
    </source>
</evidence>
<name>A0AAU8A1C8_9BURK</name>
<reference evidence="14" key="1">
    <citation type="submission" date="2022-06" db="EMBL/GenBank/DDBJ databases">
        <title>New Polynucleobacter species.</title>
        <authorList>
            <person name="Hahn M.W."/>
        </authorList>
    </citation>
    <scope>NUCLEOTIDE SEQUENCE</scope>
    <source>
        <strain evidence="14">UK-FUSCHL-C3</strain>
    </source>
</reference>
<evidence type="ECO:0000256" key="12">
    <source>
        <dbReference type="RuleBase" id="RU003784"/>
    </source>
</evidence>
<dbReference type="Gene3D" id="1.10.20.140">
    <property type="match status" value="1"/>
</dbReference>
<dbReference type="InterPro" id="IPR027417">
    <property type="entry name" value="P-loop_NTPase"/>
</dbReference>
<sequence length="319" mass="36107">MPTKVLSIVGPTGVGKSNLALWLARQYKDLGRVIEIISMDSALVYKGMDIGTAKPSKAEQAEVAHHLIDVLDPSQNYSAAQFASDAKELISDIKQRGNIPLIVGGTMLYWRAWVYGFSNLPAANPEVRAQLDREAAEIGWPAMHAKLAILDPASAKRLQPNDSQRVQRALEVFALTGRPLSDLFEETPSLAGRKQEPTPDWVEVISLEPFDRKTLHTRLEQRFDQMLESKFIEEVEQLLNRGDLHTNLPAIRSVGYRQVWEYLAGDIDFETMKEKAYAATRQLSKRQMTWLRAMDRRVFDPFDTKQMDLAQKQCLALLQ</sequence>
<dbReference type="Gene3D" id="3.40.50.300">
    <property type="entry name" value="P-loop containing nucleotide triphosphate hydrolases"/>
    <property type="match status" value="1"/>
</dbReference>
<gene>
    <name evidence="10 14" type="primary">miaA</name>
    <name evidence="14" type="ORF">NKE59_08110</name>
</gene>
<evidence type="ECO:0000256" key="7">
    <source>
        <dbReference type="ARBA" id="ARBA00022840"/>
    </source>
</evidence>
<keyword evidence="5 10" id="KW-0819">tRNA processing</keyword>
<comment type="subunit">
    <text evidence="10">Monomer.</text>
</comment>
<keyword evidence="8 10" id="KW-0460">Magnesium</keyword>
<feature type="binding site" evidence="10">
    <location>
        <begin position="12"/>
        <end position="17"/>
    </location>
    <ligand>
        <name>substrate</name>
    </ligand>
</feature>
<dbReference type="PANTHER" id="PTHR11088:SF60">
    <property type="entry name" value="TRNA DIMETHYLALLYLTRANSFERASE"/>
    <property type="match status" value="1"/>
</dbReference>
<feature type="binding site" evidence="10">
    <location>
        <begin position="10"/>
        <end position="17"/>
    </location>
    <ligand>
        <name>ATP</name>
        <dbReference type="ChEBI" id="CHEBI:30616"/>
    </ligand>
</feature>
<dbReference type="EMBL" id="CP099959">
    <property type="protein sequence ID" value="XCC57445.1"/>
    <property type="molecule type" value="Genomic_DNA"/>
</dbReference>
<dbReference type="FunFam" id="1.10.20.140:FF:000001">
    <property type="entry name" value="tRNA dimethylallyltransferase"/>
    <property type="match status" value="1"/>
</dbReference>
<proteinExistence type="inferred from homology"/>
<evidence type="ECO:0000313" key="14">
    <source>
        <dbReference type="EMBL" id="XCC57445.1"/>
    </source>
</evidence>
<comment type="similarity">
    <text evidence="3 10 13">Belongs to the IPP transferase family.</text>
</comment>
<evidence type="ECO:0000256" key="8">
    <source>
        <dbReference type="ARBA" id="ARBA00022842"/>
    </source>
</evidence>
<evidence type="ECO:0000256" key="4">
    <source>
        <dbReference type="ARBA" id="ARBA00022679"/>
    </source>
</evidence>
<dbReference type="EC" id="2.5.1.75" evidence="10"/>
<dbReference type="RefSeq" id="WP_353438475.1">
    <property type="nucleotide sequence ID" value="NZ_CP099959.1"/>
</dbReference>
<dbReference type="InterPro" id="IPR018022">
    <property type="entry name" value="IPT"/>
</dbReference>
<evidence type="ECO:0000256" key="11">
    <source>
        <dbReference type="RuleBase" id="RU003783"/>
    </source>
</evidence>